<gene>
    <name evidence="1" type="ORF">EG343_11205</name>
</gene>
<keyword evidence="2" id="KW-1185">Reference proteome</keyword>
<evidence type="ECO:0000313" key="1">
    <source>
        <dbReference type="EMBL" id="AZA91158.1"/>
    </source>
</evidence>
<dbReference type="KEGG" id="cnk:EG343_11205"/>
<proteinExistence type="predicted"/>
<reference evidence="1 2" key="1">
    <citation type="submission" date="2018-11" db="EMBL/GenBank/DDBJ databases">
        <title>Proposal to divide the Flavobacteriaceae and reorganize its genera based on Amino Acid Identity values calculated from whole genome sequences.</title>
        <authorList>
            <person name="Nicholson A.C."/>
            <person name="Gulvik C.A."/>
            <person name="Whitney A.M."/>
            <person name="Humrighouse B.W."/>
            <person name="Bell M."/>
            <person name="Holmes B."/>
            <person name="Steigerwalt A.G."/>
            <person name="Villarma A."/>
            <person name="Sheth M."/>
            <person name="Batra D."/>
            <person name="Pryor J."/>
            <person name="Bernardet J.-F."/>
            <person name="Hugo C."/>
            <person name="Kampfer P."/>
            <person name="Newman J."/>
            <person name="McQuiston J.R."/>
        </authorList>
    </citation>
    <scope>NUCLEOTIDE SEQUENCE [LARGE SCALE GENOMIC DNA]</scope>
    <source>
        <strain evidence="1 2">G0041</strain>
    </source>
</reference>
<dbReference type="AlphaFoldDB" id="A0AAD1DQU9"/>
<sequence>MIHKFLELEKEKGVIEKPNDATFIIKCPQCKKVLASAQYFSYLPDVLWCWGEANHDDWRKYKKEKNLTNDDIAKIIGITADSVKNQTQQSKPLPKWALSMLFEYCNR</sequence>
<organism evidence="1 2">
    <name type="scientific">Chryseobacterium nakagawai</name>
    <dbReference type="NCBI Taxonomy" id="1241982"/>
    <lineage>
        <taxon>Bacteria</taxon>
        <taxon>Pseudomonadati</taxon>
        <taxon>Bacteroidota</taxon>
        <taxon>Flavobacteriia</taxon>
        <taxon>Flavobacteriales</taxon>
        <taxon>Weeksellaceae</taxon>
        <taxon>Chryseobacterium group</taxon>
        <taxon>Chryseobacterium</taxon>
    </lineage>
</organism>
<accession>A0AAD1DQU9</accession>
<dbReference type="EMBL" id="CP033923">
    <property type="protein sequence ID" value="AZA91158.1"/>
    <property type="molecule type" value="Genomic_DNA"/>
</dbReference>
<name>A0AAD1DQU9_CHRNA</name>
<protein>
    <submittedName>
        <fullName evidence="1">Uncharacterized protein</fullName>
    </submittedName>
</protein>
<dbReference type="Proteomes" id="UP000278288">
    <property type="component" value="Chromosome"/>
</dbReference>
<evidence type="ECO:0000313" key="2">
    <source>
        <dbReference type="Proteomes" id="UP000278288"/>
    </source>
</evidence>
<dbReference type="RefSeq" id="WP_123857852.1">
    <property type="nucleotide sequence ID" value="NZ_CP033923.1"/>
</dbReference>